<evidence type="ECO:0000256" key="1">
    <source>
        <dbReference type="SAM" id="MobiDB-lite"/>
    </source>
</evidence>
<feature type="transmembrane region" description="Helical" evidence="2">
    <location>
        <begin position="289"/>
        <end position="310"/>
    </location>
</feature>
<feature type="compositionally biased region" description="Polar residues" evidence="1">
    <location>
        <begin position="319"/>
        <end position="341"/>
    </location>
</feature>
<name>A0ABS8YF90_9BACL</name>
<evidence type="ECO:0000313" key="5">
    <source>
        <dbReference type="Proteomes" id="UP001199916"/>
    </source>
</evidence>
<keyword evidence="2" id="KW-0472">Membrane</keyword>
<dbReference type="RefSeq" id="WP_233696766.1">
    <property type="nucleotide sequence ID" value="NZ_JAJNBZ010000006.1"/>
</dbReference>
<dbReference type="InterPro" id="IPR005543">
    <property type="entry name" value="PASTA_dom"/>
</dbReference>
<dbReference type="InterPro" id="IPR011009">
    <property type="entry name" value="Kinase-like_dom_sf"/>
</dbReference>
<dbReference type="SMART" id="SM00740">
    <property type="entry name" value="PASTA"/>
    <property type="match status" value="1"/>
</dbReference>
<dbReference type="Proteomes" id="UP001199916">
    <property type="component" value="Unassembled WGS sequence"/>
</dbReference>
<feature type="compositionally biased region" description="Low complexity" evidence="1">
    <location>
        <begin position="386"/>
        <end position="406"/>
    </location>
</feature>
<feature type="compositionally biased region" description="Acidic residues" evidence="1">
    <location>
        <begin position="251"/>
        <end position="270"/>
    </location>
</feature>
<evidence type="ECO:0000259" key="3">
    <source>
        <dbReference type="PROSITE" id="PS51178"/>
    </source>
</evidence>
<comment type="caution">
    <text evidence="4">The sequence shown here is derived from an EMBL/GenBank/DDBJ whole genome shotgun (WGS) entry which is preliminary data.</text>
</comment>
<feature type="region of interest" description="Disordered" evidence="1">
    <location>
        <begin position="319"/>
        <end position="480"/>
    </location>
</feature>
<feature type="compositionally biased region" description="Low complexity" evidence="1">
    <location>
        <begin position="430"/>
        <end position="465"/>
    </location>
</feature>
<dbReference type="Gene3D" id="3.30.10.20">
    <property type="match status" value="1"/>
</dbReference>
<keyword evidence="2" id="KW-1133">Transmembrane helix</keyword>
<dbReference type="CDD" id="cd06577">
    <property type="entry name" value="PASTA_pknB"/>
    <property type="match status" value="1"/>
</dbReference>
<accession>A0ABS8YF90</accession>
<evidence type="ECO:0000256" key="2">
    <source>
        <dbReference type="SAM" id="Phobius"/>
    </source>
</evidence>
<dbReference type="Pfam" id="PF03793">
    <property type="entry name" value="PASTA"/>
    <property type="match status" value="1"/>
</dbReference>
<dbReference type="SUPFAM" id="SSF56112">
    <property type="entry name" value="Protein kinase-like (PK-like)"/>
    <property type="match status" value="1"/>
</dbReference>
<feature type="region of interest" description="Disordered" evidence="1">
    <location>
        <begin position="231"/>
        <end position="282"/>
    </location>
</feature>
<dbReference type="PROSITE" id="PS51178">
    <property type="entry name" value="PASTA"/>
    <property type="match status" value="1"/>
</dbReference>
<keyword evidence="2" id="KW-0812">Transmembrane</keyword>
<organism evidence="4 5">
    <name type="scientific">Paenibacillus profundus</name>
    <dbReference type="NCBI Taxonomy" id="1173085"/>
    <lineage>
        <taxon>Bacteria</taxon>
        <taxon>Bacillati</taxon>
        <taxon>Bacillota</taxon>
        <taxon>Bacilli</taxon>
        <taxon>Bacillales</taxon>
        <taxon>Paenibacillaceae</taxon>
        <taxon>Paenibacillus</taxon>
    </lineage>
</organism>
<proteinExistence type="predicted"/>
<feature type="domain" description="PASTA" evidence="3">
    <location>
        <begin position="468"/>
        <end position="536"/>
    </location>
</feature>
<sequence>MSAYIGERYELCKVILHLADGVLYEAIDLSLKRDVFIYLVENTGTGKAEESKRAFGKVSHFSNNRFFHMLNAGTSGQNFFVVFSAYTGMPLVRYIQHHALSSQKMLSMVYELGKSIQDAMEEQISRFPITVENLWITEDNQIMIMNYWTEAEPGQFGTMGLCYLMYQLSTLHLNVPANYDTYESRLTAALKDLAPAQKEAVLGLVRRVYSGDSSMFSFMVTLREIMDQPNGPVLSRMQPTSAAAAPVSNLQDDDESDDDDYDDYETEEEANSPFANAESGSDKVGRSKMLLVVACAAVFVCVLGGAVLWANSISKSNETAAITDNNPPAETSENTDSTPATNGDDATETPSDEGQATNNENSDSSNQPEASTDDRTSTDNSGSKNGGQSTDSSSGTGSGDKTTGTKPDNSGAAANPDAGSGTDTGTDANPDTTPGTTPETTPGTTPDTMTPGTTPDGGETGTATDSSGEPVVEGQVPSLVGLTKEEAEKAVLAAGLRYSFVLENNEEQAPGQVFKQEPEAGAAAKKGDRVNFYISREKK</sequence>
<keyword evidence="5" id="KW-1185">Reference proteome</keyword>
<gene>
    <name evidence="4" type="ORF">LQV63_11255</name>
</gene>
<evidence type="ECO:0000313" key="4">
    <source>
        <dbReference type="EMBL" id="MCE5169889.1"/>
    </source>
</evidence>
<dbReference type="EMBL" id="JAJNBZ010000006">
    <property type="protein sequence ID" value="MCE5169889.1"/>
    <property type="molecule type" value="Genomic_DNA"/>
</dbReference>
<reference evidence="4 5" key="1">
    <citation type="submission" date="2021-11" db="EMBL/GenBank/DDBJ databases">
        <title>Draft genome sequence of Paenibacillus profundus YoMME, a new Gram-positive bacteria with exoelectrogenic properties.</title>
        <authorList>
            <person name="Hubenova Y."/>
            <person name="Hubenova E."/>
            <person name="Manasiev Y."/>
            <person name="Peykov S."/>
            <person name="Mitov M."/>
        </authorList>
    </citation>
    <scope>NUCLEOTIDE SEQUENCE [LARGE SCALE GENOMIC DNA]</scope>
    <source>
        <strain evidence="4 5">YoMME</strain>
    </source>
</reference>
<feature type="compositionally biased region" description="Polar residues" evidence="1">
    <location>
        <begin position="352"/>
        <end position="370"/>
    </location>
</feature>
<protein>
    <submittedName>
        <fullName evidence="4">PASTA domain-containing protein</fullName>
    </submittedName>
</protein>